<dbReference type="RefSeq" id="WP_190788551.1">
    <property type="nucleotide sequence ID" value="NZ_JACXLC010000001.1"/>
</dbReference>
<reference evidence="2 3" key="1">
    <citation type="submission" date="2020-09" db="EMBL/GenBank/DDBJ databases">
        <authorList>
            <person name="Yoon J.-W."/>
        </authorList>
    </citation>
    <scope>NUCLEOTIDE SEQUENCE [LARGE SCALE GENOMIC DNA]</scope>
    <source>
        <strain evidence="2 3">KMU-140</strain>
    </source>
</reference>
<evidence type="ECO:0000256" key="1">
    <source>
        <dbReference type="SAM" id="SignalP"/>
    </source>
</evidence>
<feature type="chain" id="PRO_5045955056" description="VOC domain-containing protein" evidence="1">
    <location>
        <begin position="27"/>
        <end position="138"/>
    </location>
</feature>
<evidence type="ECO:0000313" key="2">
    <source>
        <dbReference type="EMBL" id="MBD2843156.1"/>
    </source>
</evidence>
<evidence type="ECO:0008006" key="4">
    <source>
        <dbReference type="Google" id="ProtNLM"/>
    </source>
</evidence>
<gene>
    <name evidence="2" type="ORF">IB285_12920</name>
</gene>
<keyword evidence="3" id="KW-1185">Reference proteome</keyword>
<organism evidence="2 3">
    <name type="scientific">Erythrobacter rubeus</name>
    <dbReference type="NCBI Taxonomy" id="2760803"/>
    <lineage>
        <taxon>Bacteria</taxon>
        <taxon>Pseudomonadati</taxon>
        <taxon>Pseudomonadota</taxon>
        <taxon>Alphaproteobacteria</taxon>
        <taxon>Sphingomonadales</taxon>
        <taxon>Erythrobacteraceae</taxon>
        <taxon>Erythrobacter/Porphyrobacter group</taxon>
        <taxon>Erythrobacter</taxon>
    </lineage>
</organism>
<proteinExistence type="predicted"/>
<comment type="caution">
    <text evidence="2">The sequence shown here is derived from an EMBL/GenBank/DDBJ whole genome shotgun (WGS) entry which is preliminary data.</text>
</comment>
<protein>
    <recommendedName>
        <fullName evidence="4">VOC domain-containing protein</fullName>
    </recommendedName>
</protein>
<name>A0ABR8KQW2_9SPHN</name>
<dbReference type="EMBL" id="JACXLC010000001">
    <property type="protein sequence ID" value="MBD2843156.1"/>
    <property type="molecule type" value="Genomic_DNA"/>
</dbReference>
<feature type="signal peptide" evidence="1">
    <location>
        <begin position="1"/>
        <end position="26"/>
    </location>
</feature>
<sequence>MITQKGLIASLPFAAFLAGLPVAVSAEEADVPSASAFAPMQRYAIAYPEPRDVAEFYVRDLGMKARAADFEEFDHPNDRSMRIVLVTVDGIADDTVGAVQLRLGLRFSEGSWEAVEAGMRRKCQRGANAGEWTREVCP</sequence>
<dbReference type="Proteomes" id="UP000635384">
    <property type="component" value="Unassembled WGS sequence"/>
</dbReference>
<evidence type="ECO:0000313" key="3">
    <source>
        <dbReference type="Proteomes" id="UP000635384"/>
    </source>
</evidence>
<accession>A0ABR8KQW2</accession>
<keyword evidence="1" id="KW-0732">Signal</keyword>